<dbReference type="InterPro" id="IPR001932">
    <property type="entry name" value="PPM-type_phosphatase-like_dom"/>
</dbReference>
<evidence type="ECO:0000256" key="1">
    <source>
        <dbReference type="ARBA" id="ARBA00022801"/>
    </source>
</evidence>
<evidence type="ECO:0000313" key="5">
    <source>
        <dbReference type="Proteomes" id="UP000617951"/>
    </source>
</evidence>
<accession>A0A926DK00</accession>
<dbReference type="PANTHER" id="PTHR43156:SF2">
    <property type="entry name" value="STAGE II SPORULATION PROTEIN E"/>
    <property type="match status" value="1"/>
</dbReference>
<feature type="transmembrane region" description="Helical" evidence="2">
    <location>
        <begin position="135"/>
        <end position="154"/>
    </location>
</feature>
<sequence length="785" mass="86020">MAELRRERQKAKMEVNVTLHSVMTLGIVFAAGFLIGRVRISDGIWPFGVAYVLAAFLHADRINPYMALGGVLAALATYISQMDNIAFNFAVVGIAAALMIVASCLKLPMRPLTAIIAAGIAYLIGTLAFKLSLLLAALSSLVEMGLCMLMVLVLHNAFRFFAESRQRRVLSDEEIISLLFVAILGVLGLGDIHVFGVYLRNIVAVYLCLMAGFLGGASVGAGVGLALGLACVISGADTLYMANLGICSLVGGVCKKLKRPGTAIGFLATNLFMTFYAAESATLILPIIDALLGTAGFLFTPKSVLEFIGKYVDVNLLRVHEQKLHLERFRELTTGRLKEISRVFANASRIFADSASKNKETGSISYMIGTIPEKCCASCMFCRSCWDEDLEKTYALMQKLYEKYDKNGNIYERDLGQAFQKKCIYPERLIKAARSVFEKYRTNSKWESKIVESRAMVGEQLNGVSRVIDSLLKEVQIDLEFRPDLEEEIRIGLDGAGISAKEVCAYICGGNIQVNLLLKNCHGQELCRTRVQRVISEACGVPMQMQDLGPCTGRKYCRLRYEQAKAYSLQSGISRMKKEGSKVSGDAYSFEGLRDGRFMLLLCDGMGSGERAAQESSAAVSLMEDFYKANFDDKTVLDAINKLLLLSSSDEIFSTMDLCMINLIDGNAKFTKIGAPHSYLIRGNTIKKLQAGTLPIGILDEFRPAVYNMKVENGDLIIMFSDGIADLENASDALFETILEAAKLRSTQEIADRILSMALGIDGGEAKDDMTVMVTRVVKNRSFAA</sequence>
<dbReference type="EMBL" id="JACRSS010000005">
    <property type="protein sequence ID" value="MBC8539137.1"/>
    <property type="molecule type" value="Genomic_DNA"/>
</dbReference>
<feature type="transmembrane region" description="Helical" evidence="2">
    <location>
        <begin position="40"/>
        <end position="57"/>
    </location>
</feature>
<dbReference type="Gene3D" id="3.60.40.10">
    <property type="entry name" value="PPM-type phosphatase domain"/>
    <property type="match status" value="1"/>
</dbReference>
<dbReference type="Proteomes" id="UP000617951">
    <property type="component" value="Unassembled WGS sequence"/>
</dbReference>
<evidence type="ECO:0000313" key="4">
    <source>
        <dbReference type="EMBL" id="MBC8539137.1"/>
    </source>
</evidence>
<dbReference type="InterPro" id="IPR036457">
    <property type="entry name" value="PPM-type-like_dom_sf"/>
</dbReference>
<keyword evidence="5" id="KW-1185">Reference proteome</keyword>
<keyword evidence="2" id="KW-0472">Membrane</keyword>
<reference evidence="4" key="1">
    <citation type="submission" date="2020-08" db="EMBL/GenBank/DDBJ databases">
        <title>Genome public.</title>
        <authorList>
            <person name="Liu C."/>
            <person name="Sun Q."/>
        </authorList>
    </citation>
    <scope>NUCLEOTIDE SEQUENCE</scope>
    <source>
        <strain evidence="4">NSJ-63</strain>
    </source>
</reference>
<evidence type="ECO:0000259" key="3">
    <source>
        <dbReference type="PROSITE" id="PS51746"/>
    </source>
</evidence>
<dbReference type="NCBIfam" id="TIGR02865">
    <property type="entry name" value="spore_II_E"/>
    <property type="match status" value="1"/>
</dbReference>
<dbReference type="PANTHER" id="PTHR43156">
    <property type="entry name" value="STAGE II SPORULATION PROTEIN E-RELATED"/>
    <property type="match status" value="1"/>
</dbReference>
<dbReference type="EC" id="3.1.3.16" evidence="4"/>
<dbReference type="Pfam" id="PF19732">
    <property type="entry name" value="SpoIIE_N"/>
    <property type="match status" value="1"/>
</dbReference>
<keyword evidence="2" id="KW-0812">Transmembrane</keyword>
<name>A0A926DK00_9FIRM</name>
<feature type="transmembrane region" description="Helical" evidence="2">
    <location>
        <begin position="175"/>
        <end position="198"/>
    </location>
</feature>
<dbReference type="InterPro" id="IPR014221">
    <property type="entry name" value="SpoII_E"/>
</dbReference>
<dbReference type="AlphaFoldDB" id="A0A926DK00"/>
<dbReference type="PROSITE" id="PS51746">
    <property type="entry name" value="PPM_2"/>
    <property type="match status" value="1"/>
</dbReference>
<keyword evidence="2" id="KW-1133">Transmembrane helix</keyword>
<keyword evidence="1 4" id="KW-0378">Hydrolase</keyword>
<feature type="transmembrane region" description="Helical" evidence="2">
    <location>
        <begin position="204"/>
        <end position="236"/>
    </location>
</feature>
<dbReference type="InterPro" id="IPR045768">
    <property type="entry name" value="SpoIIE_N"/>
</dbReference>
<feature type="domain" description="PPM-type phosphatase" evidence="3">
    <location>
        <begin position="570"/>
        <end position="777"/>
    </location>
</feature>
<feature type="transmembrane region" description="Helical" evidence="2">
    <location>
        <begin position="62"/>
        <end position="79"/>
    </location>
</feature>
<dbReference type="RefSeq" id="WP_249280751.1">
    <property type="nucleotide sequence ID" value="NZ_JACRSS010000005.1"/>
</dbReference>
<dbReference type="Pfam" id="PF07228">
    <property type="entry name" value="SpoIIE"/>
    <property type="match status" value="1"/>
</dbReference>
<feature type="transmembrane region" description="Helical" evidence="2">
    <location>
        <begin position="112"/>
        <end position="129"/>
    </location>
</feature>
<comment type="caution">
    <text evidence="4">The sequence shown here is derived from an EMBL/GenBank/DDBJ whole genome shotgun (WGS) entry which is preliminary data.</text>
</comment>
<feature type="transmembrane region" description="Helical" evidence="2">
    <location>
        <begin position="15"/>
        <end position="34"/>
    </location>
</feature>
<dbReference type="GO" id="GO:0004722">
    <property type="term" value="F:protein serine/threonine phosphatase activity"/>
    <property type="evidence" value="ECO:0007669"/>
    <property type="project" value="UniProtKB-EC"/>
</dbReference>
<dbReference type="SMART" id="SM00332">
    <property type="entry name" value="PP2Cc"/>
    <property type="match status" value="1"/>
</dbReference>
<dbReference type="SMART" id="SM00331">
    <property type="entry name" value="PP2C_SIG"/>
    <property type="match status" value="1"/>
</dbReference>
<dbReference type="InterPro" id="IPR052016">
    <property type="entry name" value="Bact_Sigma-Reg"/>
</dbReference>
<proteinExistence type="predicted"/>
<gene>
    <name evidence="4" type="primary">spoIIE</name>
    <name evidence="4" type="ORF">H8693_09355</name>
</gene>
<organism evidence="4 5">
    <name type="scientific">Guopingia tenuis</name>
    <dbReference type="NCBI Taxonomy" id="2763656"/>
    <lineage>
        <taxon>Bacteria</taxon>
        <taxon>Bacillati</taxon>
        <taxon>Bacillota</taxon>
        <taxon>Clostridia</taxon>
        <taxon>Christensenellales</taxon>
        <taxon>Christensenellaceae</taxon>
        <taxon>Guopingia</taxon>
    </lineage>
</organism>
<feature type="transmembrane region" description="Helical" evidence="2">
    <location>
        <begin position="257"/>
        <end position="277"/>
    </location>
</feature>
<dbReference type="SUPFAM" id="SSF81606">
    <property type="entry name" value="PP2C-like"/>
    <property type="match status" value="1"/>
</dbReference>
<feature type="transmembrane region" description="Helical" evidence="2">
    <location>
        <begin position="85"/>
        <end position="105"/>
    </location>
</feature>
<evidence type="ECO:0000256" key="2">
    <source>
        <dbReference type="SAM" id="Phobius"/>
    </source>
</evidence>
<protein>
    <submittedName>
        <fullName evidence="4">Stage II sporulation protein E</fullName>
        <ecNumber evidence="4">3.1.3.16</ecNumber>
    </submittedName>
</protein>